<dbReference type="PANTHER" id="PTHR14796">
    <property type="entry name" value="NEURENSIN 1-RELATED"/>
    <property type="match status" value="1"/>
</dbReference>
<evidence type="ECO:0000313" key="1">
    <source>
        <dbReference type="EMBL" id="NXK13831.1"/>
    </source>
</evidence>
<dbReference type="GO" id="GO:0007399">
    <property type="term" value="P:nervous system development"/>
    <property type="evidence" value="ECO:0007669"/>
    <property type="project" value="TreeGrafter"/>
</dbReference>
<dbReference type="PANTHER" id="PTHR14796:SF5">
    <property type="entry name" value="NEURENSIN-2"/>
    <property type="match status" value="1"/>
</dbReference>
<accession>A0A7L0H0M3</accession>
<sequence length="130" mass="13641">MPTRDLDCSCGHGPSMAQGKWYGVRSYLHLFYEDCTGASPDEDRDRDGSSPPGAWAPLIRKVSFSTGTLFLLVGAATLAAGSLVPPKLEGIGAEEFVVLDVQAVRYNHALGTCRLVGMVLCAVAGALGAI</sequence>
<dbReference type="AlphaFoldDB" id="A0A7L0H0M3"/>
<dbReference type="GO" id="GO:0043025">
    <property type="term" value="C:neuronal cell body"/>
    <property type="evidence" value="ECO:0007669"/>
    <property type="project" value="TreeGrafter"/>
</dbReference>
<keyword evidence="2" id="KW-1185">Reference proteome</keyword>
<gene>
    <name evidence="1" type="primary">Nrsn2</name>
    <name evidence="1" type="ORF">HERCAC_R08764</name>
</gene>
<protein>
    <submittedName>
        <fullName evidence="1">NRSN2 protein</fullName>
    </submittedName>
</protein>
<dbReference type="GO" id="GO:0030133">
    <property type="term" value="C:transport vesicle"/>
    <property type="evidence" value="ECO:0007669"/>
    <property type="project" value="InterPro"/>
</dbReference>
<evidence type="ECO:0000313" key="2">
    <source>
        <dbReference type="Proteomes" id="UP000555649"/>
    </source>
</evidence>
<dbReference type="Proteomes" id="UP000555649">
    <property type="component" value="Unassembled WGS sequence"/>
</dbReference>
<feature type="non-terminal residue" evidence="1">
    <location>
        <position position="130"/>
    </location>
</feature>
<dbReference type="InterPro" id="IPR024883">
    <property type="entry name" value="Neurensin"/>
</dbReference>
<dbReference type="EMBL" id="VXAJ01000855">
    <property type="protein sequence ID" value="NXK13831.1"/>
    <property type="molecule type" value="Genomic_DNA"/>
</dbReference>
<reference evidence="1 2" key="1">
    <citation type="submission" date="2019-09" db="EMBL/GenBank/DDBJ databases">
        <title>Bird 10,000 Genomes (B10K) Project - Family phase.</title>
        <authorList>
            <person name="Zhang G."/>
        </authorList>
    </citation>
    <scope>NUCLEOTIDE SEQUENCE [LARGE SCALE GENOMIC DNA]</scope>
    <source>
        <strain evidence="1">B10K-DU-005-78</strain>
        <tissue evidence="1">Mixed tissue sample</tissue>
    </source>
</reference>
<comment type="caution">
    <text evidence="1">The sequence shown here is derived from an EMBL/GenBank/DDBJ whole genome shotgun (WGS) entry which is preliminary data.</text>
</comment>
<organism evidence="1 2">
    <name type="scientific">Herpetotheres cachinnans</name>
    <name type="common">Laughing falcon</name>
    <name type="synonym">Falco cachinnans</name>
    <dbReference type="NCBI Taxonomy" id="56343"/>
    <lineage>
        <taxon>Eukaryota</taxon>
        <taxon>Metazoa</taxon>
        <taxon>Chordata</taxon>
        <taxon>Craniata</taxon>
        <taxon>Vertebrata</taxon>
        <taxon>Euteleostomi</taxon>
        <taxon>Archelosauria</taxon>
        <taxon>Archosauria</taxon>
        <taxon>Dinosauria</taxon>
        <taxon>Saurischia</taxon>
        <taxon>Theropoda</taxon>
        <taxon>Coelurosauria</taxon>
        <taxon>Aves</taxon>
        <taxon>Neognathae</taxon>
        <taxon>Neoaves</taxon>
        <taxon>Telluraves</taxon>
        <taxon>Australaves</taxon>
        <taxon>Falconiformes</taxon>
        <taxon>Falconidae</taxon>
        <taxon>Herpetotheres</taxon>
    </lineage>
</organism>
<proteinExistence type="predicted"/>
<name>A0A7L0H0M3_HERCA</name>
<feature type="non-terminal residue" evidence="1">
    <location>
        <position position="1"/>
    </location>
</feature>
<dbReference type="GO" id="GO:0043005">
    <property type="term" value="C:neuron projection"/>
    <property type="evidence" value="ECO:0007669"/>
    <property type="project" value="TreeGrafter"/>
</dbReference>
<dbReference type="Pfam" id="PF14927">
    <property type="entry name" value="Neurensin"/>
    <property type="match status" value="1"/>
</dbReference>